<dbReference type="KEGG" id="ndi:NDAI_0C05820"/>
<evidence type="ECO:0000313" key="7">
    <source>
        <dbReference type="Proteomes" id="UP000000689"/>
    </source>
</evidence>
<dbReference type="GO" id="GO:0140662">
    <property type="term" value="F:ATP-dependent protein folding chaperone"/>
    <property type="evidence" value="ECO:0007669"/>
    <property type="project" value="InterPro"/>
</dbReference>
<dbReference type="STRING" id="1071378.G0W8Y0"/>
<evidence type="ECO:0000256" key="1">
    <source>
        <dbReference type="ARBA" id="ARBA00007381"/>
    </source>
</evidence>
<evidence type="ECO:0000256" key="2">
    <source>
        <dbReference type="ARBA" id="ARBA00022741"/>
    </source>
</evidence>
<dbReference type="InterPro" id="IPR013126">
    <property type="entry name" value="Hsp_70_fam"/>
</dbReference>
<dbReference type="FunFam" id="3.90.640.10:FF:000004">
    <property type="entry name" value="Heat shock 70 kDa protein 4"/>
    <property type="match status" value="1"/>
</dbReference>
<feature type="compositionally biased region" description="Basic and acidic residues" evidence="5">
    <location>
        <begin position="673"/>
        <end position="696"/>
    </location>
</feature>
<evidence type="ECO:0000256" key="5">
    <source>
        <dbReference type="SAM" id="MobiDB-lite"/>
    </source>
</evidence>
<dbReference type="InterPro" id="IPR029047">
    <property type="entry name" value="HSP70_peptide-bd_sf"/>
</dbReference>
<evidence type="ECO:0008006" key="8">
    <source>
        <dbReference type="Google" id="ProtNLM"/>
    </source>
</evidence>
<evidence type="ECO:0000256" key="4">
    <source>
        <dbReference type="ARBA" id="ARBA00023016"/>
    </source>
</evidence>
<comment type="similarity">
    <text evidence="1">Belongs to the heat shock protein 70 family.</text>
</comment>
<keyword evidence="4" id="KW-0346">Stress response</keyword>
<dbReference type="OMA" id="KEYECIE"/>
<dbReference type="GO" id="GO:0000774">
    <property type="term" value="F:adenyl-nucleotide exchange factor activity"/>
    <property type="evidence" value="ECO:0007669"/>
    <property type="project" value="EnsemblFungi"/>
</dbReference>
<dbReference type="InterPro" id="IPR018181">
    <property type="entry name" value="Heat_shock_70_CS"/>
</dbReference>
<protein>
    <recommendedName>
        <fullName evidence="8">Heat shock protein homolog SSE1</fullName>
    </recommendedName>
</protein>
<dbReference type="GO" id="GO:0010499">
    <property type="term" value="P:proteasomal ubiquitin-independent protein catabolic process"/>
    <property type="evidence" value="ECO:0007669"/>
    <property type="project" value="EnsemblFungi"/>
</dbReference>
<evidence type="ECO:0000313" key="6">
    <source>
        <dbReference type="EMBL" id="CCD24241.1"/>
    </source>
</evidence>
<dbReference type="SUPFAM" id="SSF100934">
    <property type="entry name" value="Heat shock protein 70kD (HSP70), C-terminal subdomain"/>
    <property type="match status" value="1"/>
</dbReference>
<dbReference type="Gene3D" id="3.30.420.40">
    <property type="match status" value="2"/>
</dbReference>
<dbReference type="Pfam" id="PF00012">
    <property type="entry name" value="HSP70"/>
    <property type="match status" value="1"/>
</dbReference>
<dbReference type="Gene3D" id="3.90.640.10">
    <property type="entry name" value="Actin, Chain A, domain 4"/>
    <property type="match status" value="1"/>
</dbReference>
<dbReference type="GO" id="GO:0005524">
    <property type="term" value="F:ATP binding"/>
    <property type="evidence" value="ECO:0007669"/>
    <property type="project" value="UniProtKB-KW"/>
</dbReference>
<proteinExistence type="inferred from homology"/>
<accession>G0W8Y0</accession>
<dbReference type="Gene3D" id="2.60.34.10">
    <property type="entry name" value="Substrate Binding Domain Of DNAk, Chain A, domain 1"/>
    <property type="match status" value="1"/>
</dbReference>
<dbReference type="SUPFAM" id="SSF53067">
    <property type="entry name" value="Actin-like ATPase domain"/>
    <property type="match status" value="2"/>
</dbReference>
<dbReference type="EMBL" id="HE580269">
    <property type="protein sequence ID" value="CCD24241.1"/>
    <property type="molecule type" value="Genomic_DNA"/>
</dbReference>
<dbReference type="GO" id="GO:0043161">
    <property type="term" value="P:proteasome-mediated ubiquitin-dependent protein catabolic process"/>
    <property type="evidence" value="ECO:0007669"/>
    <property type="project" value="EnsemblFungi"/>
</dbReference>
<keyword evidence="7" id="KW-1185">Reference proteome</keyword>
<dbReference type="Gene3D" id="3.30.30.30">
    <property type="match status" value="1"/>
</dbReference>
<gene>
    <name evidence="6" type="primary">NDAI0C05820</name>
    <name evidence="6" type="ordered locus">NDAI_0C05820</name>
</gene>
<dbReference type="HOGENOM" id="CLU_005965_5_1_1"/>
<sequence>MSTPFGLDFGNSTSVLAVAKNGGIDIVVNEVSNRSTPSLVGFGPKNRYLGETAKTKETSNIKNTVGNLKRIIGLNYDEHDHDFKEEAKFATSKLVKLDDGKVGAQVTLADERKTFSAVQLSGMLFKKMKNTVETEIKSPITDVCIAVPVWYSEEQRYSVADAARVANMNPVRIVNDVTAAGVSYGVFKTDLPEGDAKPRIVAFVDIGHSDYTCSIMAFKKGEMKVLATAYDKHFGGRDFDRAITERLADEFLTKYKIDIRSNPKAYNRILAASEKLKKVLSANTTAPISVESVMDDIDVTSQMTREELEELVQPLLKRVTVPILHALKQAKLKAEDIDFVEIIGGTTRIPTLKKSISDAFGKPLSSTLNQDEAIAKGAAFICAIHSPTIRVRPFKFEDIHPNSVTYTWDQQVEDEDRLEVFPSNSTFPSTKMITLYRTDNFTMGAEYTDVKQIPSKHISKDIASWEITGVKVPEGQDSIPVKMKLRCDPSGFHTIEDAYTLEDIIVKEAIPLPDDAPEDAEVQYKEVKKTVKKDNLKIEAHTFSLDEAKLNELIEAENDMFAQDKLVAETEDRKNALEEYIYTLRSKLEGDYSEFASDEEKEKLTDMLMKTEDWLYDEGDDSTKAKYIAKYEELASLGNIIKGRYMANEEEKRQALRAKEEAAKAAEMAGKMAAEREAKAKADAEAGKKDSPKEPQQEVDADGDIDLD</sequence>
<reference evidence="6 7" key="1">
    <citation type="journal article" date="2011" name="Proc. Natl. Acad. Sci. U.S.A.">
        <title>Evolutionary erosion of yeast sex chromosomes by mating-type switching accidents.</title>
        <authorList>
            <person name="Gordon J.L."/>
            <person name="Armisen D."/>
            <person name="Proux-Wera E."/>
            <person name="Oheigeartaigh S.S."/>
            <person name="Byrne K.P."/>
            <person name="Wolfe K.H."/>
        </authorList>
    </citation>
    <scope>NUCLEOTIDE SEQUENCE [LARGE SCALE GENOMIC DNA]</scope>
    <source>
        <strain evidence="7">ATCC 10597 / BCRC 20456 / CBS 421 / NBRC 0211 / NRRL Y-12639</strain>
    </source>
</reference>
<keyword evidence="2" id="KW-0547">Nucleotide-binding</keyword>
<dbReference type="FunFam" id="1.20.1270.10:FF:000002">
    <property type="entry name" value="Heat shock 70 kDa protein 4"/>
    <property type="match status" value="1"/>
</dbReference>
<name>G0W8Y0_NAUDC</name>
<dbReference type="GO" id="GO:0005634">
    <property type="term" value="C:nucleus"/>
    <property type="evidence" value="ECO:0007669"/>
    <property type="project" value="TreeGrafter"/>
</dbReference>
<dbReference type="InterPro" id="IPR029048">
    <property type="entry name" value="HSP70_C_sf"/>
</dbReference>
<dbReference type="InterPro" id="IPR043129">
    <property type="entry name" value="ATPase_NBD"/>
</dbReference>
<dbReference type="eggNOG" id="KOG0103">
    <property type="taxonomic scope" value="Eukaryota"/>
</dbReference>
<dbReference type="PANTHER" id="PTHR45639:SF4">
    <property type="entry name" value="HSC70CB, ISOFORM G"/>
    <property type="match status" value="1"/>
</dbReference>
<dbReference type="PANTHER" id="PTHR45639">
    <property type="entry name" value="HSC70CB, ISOFORM G-RELATED"/>
    <property type="match status" value="1"/>
</dbReference>
<dbReference type="SUPFAM" id="SSF100920">
    <property type="entry name" value="Heat shock protein 70kD (HSP70), peptide-binding domain"/>
    <property type="match status" value="1"/>
</dbReference>
<evidence type="ECO:0000256" key="3">
    <source>
        <dbReference type="ARBA" id="ARBA00022840"/>
    </source>
</evidence>
<dbReference type="GO" id="GO:0005829">
    <property type="term" value="C:cytosol"/>
    <property type="evidence" value="ECO:0007669"/>
    <property type="project" value="TreeGrafter"/>
</dbReference>
<dbReference type="GO" id="GO:0042026">
    <property type="term" value="P:protein refolding"/>
    <property type="evidence" value="ECO:0007669"/>
    <property type="project" value="EnsemblFungi"/>
</dbReference>
<dbReference type="FunFam" id="2.60.34.10:FF:000020">
    <property type="entry name" value="Heat shock SSE1"/>
    <property type="match status" value="1"/>
</dbReference>
<dbReference type="Proteomes" id="UP000000689">
    <property type="component" value="Chromosome 3"/>
</dbReference>
<feature type="region of interest" description="Disordered" evidence="5">
    <location>
        <begin position="656"/>
        <end position="708"/>
    </location>
</feature>
<dbReference type="OrthoDB" id="434160at2759"/>
<dbReference type="AlphaFoldDB" id="G0W8Y0"/>
<dbReference type="Gene3D" id="1.20.1270.10">
    <property type="match status" value="1"/>
</dbReference>
<dbReference type="PROSITE" id="PS01036">
    <property type="entry name" value="HSP70_3"/>
    <property type="match status" value="1"/>
</dbReference>
<dbReference type="PRINTS" id="PR00301">
    <property type="entry name" value="HEATSHOCK70"/>
</dbReference>
<dbReference type="FunFam" id="3.30.30.30:FF:000002">
    <property type="entry name" value="Heat shock 70 kDa protein 4"/>
    <property type="match status" value="1"/>
</dbReference>
<feature type="compositionally biased region" description="Acidic residues" evidence="5">
    <location>
        <begin position="697"/>
        <end position="708"/>
    </location>
</feature>
<organism evidence="6 7">
    <name type="scientific">Naumovozyma dairenensis (strain ATCC 10597 / BCRC 20456 / CBS 421 / NBRC 0211 / NRRL Y-12639)</name>
    <name type="common">Saccharomyces dairenensis</name>
    <dbReference type="NCBI Taxonomy" id="1071378"/>
    <lineage>
        <taxon>Eukaryota</taxon>
        <taxon>Fungi</taxon>
        <taxon>Dikarya</taxon>
        <taxon>Ascomycota</taxon>
        <taxon>Saccharomycotina</taxon>
        <taxon>Saccharomycetes</taxon>
        <taxon>Saccharomycetales</taxon>
        <taxon>Saccharomycetaceae</taxon>
        <taxon>Naumovozyma</taxon>
    </lineage>
</organism>
<dbReference type="GeneID" id="11496413"/>
<dbReference type="RefSeq" id="XP_003669484.1">
    <property type="nucleotide sequence ID" value="XM_003669436.1"/>
</dbReference>
<keyword evidence="3" id="KW-0067">ATP-binding</keyword>
<dbReference type="FunFam" id="3.30.420.40:FF:000171">
    <property type="entry name" value="Heat shock 70 kDa protein 4"/>
    <property type="match status" value="2"/>
</dbReference>